<dbReference type="Pfam" id="PF13228">
    <property type="entry name" value="DUF4037"/>
    <property type="match status" value="1"/>
</dbReference>
<organism evidence="2 3">
    <name type="scientific">Oceanivirga miroungae</name>
    <dbReference type="NCBI Taxonomy" id="1130046"/>
    <lineage>
        <taxon>Bacteria</taxon>
        <taxon>Fusobacteriati</taxon>
        <taxon>Fusobacteriota</taxon>
        <taxon>Fusobacteriia</taxon>
        <taxon>Fusobacteriales</taxon>
        <taxon>Leptotrichiaceae</taxon>
        <taxon>Oceanivirga</taxon>
    </lineage>
</organism>
<evidence type="ECO:0000259" key="1">
    <source>
        <dbReference type="Pfam" id="PF13228"/>
    </source>
</evidence>
<dbReference type="RefSeq" id="WP_156683825.1">
    <property type="nucleotide sequence ID" value="NZ_CABWIB010000001.1"/>
</dbReference>
<reference evidence="2 3" key="1">
    <citation type="submission" date="2019-10" db="EMBL/GenBank/DDBJ databases">
        <authorList>
            <person name="Blom J."/>
        </authorList>
    </citation>
    <scope>NUCLEOTIDE SEQUENCE [LARGE SCALE GENOMIC DNA]</scope>
    <source>
        <strain evidence="2 3">ES3154-GLU</strain>
    </source>
</reference>
<accession>A0A6I8ME58</accession>
<feature type="domain" description="DUF4037" evidence="1">
    <location>
        <begin position="122"/>
        <end position="219"/>
    </location>
</feature>
<evidence type="ECO:0000313" key="3">
    <source>
        <dbReference type="Proteomes" id="UP000419017"/>
    </source>
</evidence>
<name>A0A6I8ME58_9FUSO</name>
<dbReference type="Proteomes" id="UP000419017">
    <property type="component" value="Unassembled WGS sequence"/>
</dbReference>
<dbReference type="EMBL" id="CABWIB010000001">
    <property type="protein sequence ID" value="VWL85860.1"/>
    <property type="molecule type" value="Genomic_DNA"/>
</dbReference>
<evidence type="ECO:0000313" key="2">
    <source>
        <dbReference type="EMBL" id="VWL85860.1"/>
    </source>
</evidence>
<keyword evidence="3" id="KW-1185">Reference proteome</keyword>
<dbReference type="InterPro" id="IPR025117">
    <property type="entry name" value="DUF4037"/>
</dbReference>
<proteinExistence type="predicted"/>
<sequence length="300" mass="35300">MKGMELSRKFYNEVLKSKFDELNIPYACGLFGYGSECYGYDDNISQDHDFSAMPVILLSHENYVKYKEKFNEIINNLDKTFMGYKLLDETVWGKNRRGVLDISEYVFSFLGSESGPNSDIEYRNIPQYLLSSFTNGEVFYDTDGSLTKLREKVKFYPRDIRFNMMATRCMQINSSYVNYERMVKRHENVAAYEALSIFIQNSIEMYFLIHKRYAPYYKWHHKMLLEIDKKAYDLINSLVDNSLSTNDKINTMDKISSDIIDKLEEEDVVIRIADFIGYYGDVIQSRIKDESIKSLGCWRD</sequence>
<gene>
    <name evidence="2" type="ORF">OMES3154_01146</name>
</gene>
<protein>
    <recommendedName>
        <fullName evidence="1">DUF4037 domain-containing protein</fullName>
    </recommendedName>
</protein>
<dbReference type="AlphaFoldDB" id="A0A6I8ME58"/>